<dbReference type="Proteomes" id="UP000626109">
    <property type="component" value="Unassembled WGS sequence"/>
</dbReference>
<dbReference type="PANTHER" id="PTHR47643:SF2">
    <property type="entry name" value="TPR DOMAIN PROTEIN (AFU_ORTHOLOGUE AFUA_5G12710)"/>
    <property type="match status" value="1"/>
</dbReference>
<dbReference type="AlphaFoldDB" id="A0A813K790"/>
<gene>
    <name evidence="2" type="ORF">PGLA2088_LOCUS28096</name>
</gene>
<dbReference type="EMBL" id="CAJNNW010027735">
    <property type="protein sequence ID" value="CAE8692898.1"/>
    <property type="molecule type" value="Genomic_DNA"/>
</dbReference>
<comment type="caution">
    <text evidence="2">The sequence shown here is derived from an EMBL/GenBank/DDBJ whole genome shotgun (WGS) entry which is preliminary data.</text>
</comment>
<dbReference type="InterPro" id="IPR001214">
    <property type="entry name" value="SET_dom"/>
</dbReference>
<evidence type="ECO:0000313" key="2">
    <source>
        <dbReference type="EMBL" id="CAE8692898.1"/>
    </source>
</evidence>
<dbReference type="SUPFAM" id="SSF82199">
    <property type="entry name" value="SET domain"/>
    <property type="match status" value="1"/>
</dbReference>
<organism evidence="2 3">
    <name type="scientific">Polarella glacialis</name>
    <name type="common">Dinoflagellate</name>
    <dbReference type="NCBI Taxonomy" id="89957"/>
    <lineage>
        <taxon>Eukaryota</taxon>
        <taxon>Sar</taxon>
        <taxon>Alveolata</taxon>
        <taxon>Dinophyceae</taxon>
        <taxon>Suessiales</taxon>
        <taxon>Suessiaceae</taxon>
        <taxon>Polarella</taxon>
    </lineage>
</organism>
<accession>A0A813K790</accession>
<dbReference type="InterPro" id="IPR046341">
    <property type="entry name" value="SET_dom_sf"/>
</dbReference>
<feature type="non-terminal residue" evidence="2">
    <location>
        <position position="187"/>
    </location>
</feature>
<sequence length="187" mass="20703">ACEAARQGGAVDSKLVERIVRHNYHEVERPFGEDSRTEEAEIPPRCGLWPLAAVVNHSLSPNVTRSFLGHTACYRLVRDVAAGEELVDNYIDPRLPREERAMFLARVHGIRDEGPDKFDAPEALFLQIQRRLTAAQSSLVQEEAAEAWPALEAATVLCGQSGLLDPAFTDVLWALADLAGQRPEEHL</sequence>
<dbReference type="InterPro" id="IPR053209">
    <property type="entry name" value="Gramillin-biosynth_MTr"/>
</dbReference>
<protein>
    <recommendedName>
        <fullName evidence="1">SET domain-containing protein</fullName>
    </recommendedName>
</protein>
<reference evidence="2" key="1">
    <citation type="submission" date="2021-02" db="EMBL/GenBank/DDBJ databases">
        <authorList>
            <person name="Dougan E. K."/>
            <person name="Rhodes N."/>
            <person name="Thang M."/>
            <person name="Chan C."/>
        </authorList>
    </citation>
    <scope>NUCLEOTIDE SEQUENCE</scope>
</reference>
<dbReference type="PANTHER" id="PTHR47643">
    <property type="entry name" value="TPR DOMAIN PROTEIN (AFU_ORTHOLOGUE AFUA_5G12710)"/>
    <property type="match status" value="1"/>
</dbReference>
<dbReference type="Gene3D" id="2.170.270.10">
    <property type="entry name" value="SET domain"/>
    <property type="match status" value="1"/>
</dbReference>
<evidence type="ECO:0000313" key="3">
    <source>
        <dbReference type="Proteomes" id="UP000626109"/>
    </source>
</evidence>
<dbReference type="Pfam" id="PF00856">
    <property type="entry name" value="SET"/>
    <property type="match status" value="1"/>
</dbReference>
<proteinExistence type="predicted"/>
<name>A0A813K790_POLGL</name>
<feature type="non-terminal residue" evidence="2">
    <location>
        <position position="1"/>
    </location>
</feature>
<feature type="domain" description="SET" evidence="1">
    <location>
        <begin position="50"/>
        <end position="90"/>
    </location>
</feature>
<evidence type="ECO:0000259" key="1">
    <source>
        <dbReference type="Pfam" id="PF00856"/>
    </source>
</evidence>